<evidence type="ECO:0008006" key="3">
    <source>
        <dbReference type="Google" id="ProtNLM"/>
    </source>
</evidence>
<dbReference type="KEGG" id="psti:SOO65_04770"/>
<dbReference type="EMBL" id="CP139487">
    <property type="protein sequence ID" value="WPU66052.1"/>
    <property type="molecule type" value="Genomic_DNA"/>
</dbReference>
<evidence type="ECO:0000313" key="1">
    <source>
        <dbReference type="EMBL" id="WPU66052.1"/>
    </source>
</evidence>
<dbReference type="Proteomes" id="UP001324634">
    <property type="component" value="Chromosome"/>
</dbReference>
<name>A0AAX4HS47_9BACT</name>
<proteinExistence type="predicted"/>
<reference evidence="1 2" key="1">
    <citation type="submission" date="2023-11" db="EMBL/GenBank/DDBJ databases">
        <title>Peredibacter starrii A3.12.</title>
        <authorList>
            <person name="Mitchell R.J."/>
        </authorList>
    </citation>
    <scope>NUCLEOTIDE SEQUENCE [LARGE SCALE GENOMIC DNA]</scope>
    <source>
        <strain evidence="1 2">A3.12</strain>
    </source>
</reference>
<gene>
    <name evidence="1" type="ORF">SOO65_04770</name>
</gene>
<dbReference type="AlphaFoldDB" id="A0AAX4HS47"/>
<organism evidence="1 2">
    <name type="scientific">Peredibacter starrii</name>
    <dbReference type="NCBI Taxonomy" id="28202"/>
    <lineage>
        <taxon>Bacteria</taxon>
        <taxon>Pseudomonadati</taxon>
        <taxon>Bdellovibrionota</taxon>
        <taxon>Bacteriovoracia</taxon>
        <taxon>Bacteriovoracales</taxon>
        <taxon>Bacteriovoracaceae</taxon>
        <taxon>Peredibacter</taxon>
    </lineage>
</organism>
<dbReference type="RefSeq" id="WP_321397772.1">
    <property type="nucleotide sequence ID" value="NZ_CP139487.1"/>
</dbReference>
<accession>A0AAX4HS47</accession>
<evidence type="ECO:0000313" key="2">
    <source>
        <dbReference type="Proteomes" id="UP001324634"/>
    </source>
</evidence>
<protein>
    <recommendedName>
        <fullName evidence="3">Outer membrane protein beta-barrel domain-containing protein</fullName>
    </recommendedName>
</protein>
<keyword evidence="2" id="KW-1185">Reference proteome</keyword>
<sequence length="213" mass="24468">MKMLLLLAMTLLSSILYARESRHMITFGSQGLGWMGSGERMQTSSSSPFKRVDRLLSDLAVNYAYRLYPRFQIGAFYEGYHSEYKFSRKGGGESQQEVEENTLGIFLLYNFSNDIHDAYYIGMSASNTSHEEEISHDFTDAEGKAPIELDDTNQTYEFLFGKRIPIVMMGFDNLSFSPQIRLFYKTHGKDFNDQDVKYGLGLTIIPVRFDLLF</sequence>